<evidence type="ECO:0000259" key="2">
    <source>
        <dbReference type="Pfam" id="PF25534"/>
    </source>
</evidence>
<feature type="compositionally biased region" description="Low complexity" evidence="1">
    <location>
        <begin position="255"/>
        <end position="266"/>
    </location>
</feature>
<feature type="compositionally biased region" description="Polar residues" evidence="1">
    <location>
        <begin position="217"/>
        <end position="234"/>
    </location>
</feature>
<feature type="region of interest" description="Disordered" evidence="1">
    <location>
        <begin position="217"/>
        <end position="266"/>
    </location>
</feature>
<dbReference type="Pfam" id="PF25534">
    <property type="entry name" value="DUF7918"/>
    <property type="match status" value="1"/>
</dbReference>
<dbReference type="STRING" id="745531.A0A0C3S9P6"/>
<name>A0A0C3S9P6_PHLG1</name>
<dbReference type="AlphaFoldDB" id="A0A0C3S9P6"/>
<gene>
    <name evidence="3" type="ORF">PHLGIDRAFT_19474</name>
</gene>
<dbReference type="HOGENOM" id="CLU_060356_0_1_1"/>
<organism evidence="3 4">
    <name type="scientific">Phlebiopsis gigantea (strain 11061_1 CR5-6)</name>
    <name type="common">White-rot fungus</name>
    <name type="synonym">Peniophora gigantea</name>
    <dbReference type="NCBI Taxonomy" id="745531"/>
    <lineage>
        <taxon>Eukaryota</taxon>
        <taxon>Fungi</taxon>
        <taxon>Dikarya</taxon>
        <taxon>Basidiomycota</taxon>
        <taxon>Agaricomycotina</taxon>
        <taxon>Agaricomycetes</taxon>
        <taxon>Polyporales</taxon>
        <taxon>Phanerochaetaceae</taxon>
        <taxon>Phlebiopsis</taxon>
    </lineage>
</organism>
<evidence type="ECO:0000313" key="3">
    <source>
        <dbReference type="EMBL" id="KIP06365.1"/>
    </source>
</evidence>
<dbReference type="PANTHER" id="PTHR36223">
    <property type="entry name" value="BETA-LACTAMASE-TYPE TRANSPEPTIDASE FOLD DOMAIN CONTAINING PROTEIN"/>
    <property type="match status" value="1"/>
</dbReference>
<evidence type="ECO:0000256" key="1">
    <source>
        <dbReference type="SAM" id="MobiDB-lite"/>
    </source>
</evidence>
<protein>
    <recommendedName>
        <fullName evidence="2">DUF7918 domain-containing protein</fullName>
    </recommendedName>
</protein>
<dbReference type="OrthoDB" id="3364132at2759"/>
<dbReference type="PANTHER" id="PTHR36223:SF1">
    <property type="entry name" value="TRANSCRIPTION ELONGATION FACTOR EAF N-TERMINAL DOMAIN-CONTAINING PROTEIN"/>
    <property type="match status" value="1"/>
</dbReference>
<feature type="domain" description="DUF7918" evidence="2">
    <location>
        <begin position="20"/>
        <end position="213"/>
    </location>
</feature>
<sequence length="266" mass="29607">MPQYRDISVNVCTRGPAGTQTLEEYGVAIDESRRTVTCWISSEERKEFVITAFNQSYTQAVRCLTRIDGRSMDHALWRPREFGSIEGAYLSENTLVPFVFARIQVTDEENMLNGPPDMEALGTISFAVLRCTVAVEGLNYAQKEDEFDLHDIGPIHERAKKLGGHCVSLGDETQAAPALTALTHDLDNEDSPYCVFVFRYRPRDLLKAQRIIPHYRQTATAGPSQSVKAVSRNGSGHGLKGAKRVHESNTSTFHDLSSNSELLDLS</sequence>
<accession>A0A0C3S9P6</accession>
<keyword evidence="4" id="KW-1185">Reference proteome</keyword>
<evidence type="ECO:0000313" key="4">
    <source>
        <dbReference type="Proteomes" id="UP000053257"/>
    </source>
</evidence>
<reference evidence="3 4" key="1">
    <citation type="journal article" date="2014" name="PLoS Genet.">
        <title>Analysis of the Phlebiopsis gigantea genome, transcriptome and secretome provides insight into its pioneer colonization strategies of wood.</title>
        <authorList>
            <person name="Hori C."/>
            <person name="Ishida T."/>
            <person name="Igarashi K."/>
            <person name="Samejima M."/>
            <person name="Suzuki H."/>
            <person name="Master E."/>
            <person name="Ferreira P."/>
            <person name="Ruiz-Duenas F.J."/>
            <person name="Held B."/>
            <person name="Canessa P."/>
            <person name="Larrondo L.F."/>
            <person name="Schmoll M."/>
            <person name="Druzhinina I.S."/>
            <person name="Kubicek C.P."/>
            <person name="Gaskell J.A."/>
            <person name="Kersten P."/>
            <person name="St John F."/>
            <person name="Glasner J."/>
            <person name="Sabat G."/>
            <person name="Splinter BonDurant S."/>
            <person name="Syed K."/>
            <person name="Yadav J."/>
            <person name="Mgbeahuruike A.C."/>
            <person name="Kovalchuk A."/>
            <person name="Asiegbu F.O."/>
            <person name="Lackner G."/>
            <person name="Hoffmeister D."/>
            <person name="Rencoret J."/>
            <person name="Gutierrez A."/>
            <person name="Sun H."/>
            <person name="Lindquist E."/>
            <person name="Barry K."/>
            <person name="Riley R."/>
            <person name="Grigoriev I.V."/>
            <person name="Henrissat B."/>
            <person name="Kues U."/>
            <person name="Berka R.M."/>
            <person name="Martinez A.T."/>
            <person name="Covert S.F."/>
            <person name="Blanchette R.A."/>
            <person name="Cullen D."/>
        </authorList>
    </citation>
    <scope>NUCLEOTIDE SEQUENCE [LARGE SCALE GENOMIC DNA]</scope>
    <source>
        <strain evidence="3 4">11061_1 CR5-6</strain>
    </source>
</reference>
<dbReference type="EMBL" id="KN840520">
    <property type="protein sequence ID" value="KIP06365.1"/>
    <property type="molecule type" value="Genomic_DNA"/>
</dbReference>
<dbReference type="Proteomes" id="UP000053257">
    <property type="component" value="Unassembled WGS sequence"/>
</dbReference>
<proteinExistence type="predicted"/>
<dbReference type="InterPro" id="IPR057678">
    <property type="entry name" value="DUF7918"/>
</dbReference>